<dbReference type="EC" id="3.5.4.2" evidence="3 8"/>
<keyword evidence="4 8" id="KW-0378">Hydrolase</keyword>
<evidence type="ECO:0000259" key="10">
    <source>
        <dbReference type="Pfam" id="PF13382"/>
    </source>
</evidence>
<dbReference type="InterPro" id="IPR006680">
    <property type="entry name" value="Amidohydro-rel"/>
</dbReference>
<evidence type="ECO:0000256" key="2">
    <source>
        <dbReference type="ARBA" id="ARBA00006773"/>
    </source>
</evidence>
<evidence type="ECO:0000259" key="9">
    <source>
        <dbReference type="Pfam" id="PF01979"/>
    </source>
</evidence>
<comment type="cofactor">
    <cofactor evidence="1 8">
        <name>Mn(2+)</name>
        <dbReference type="ChEBI" id="CHEBI:29035"/>
    </cofactor>
</comment>
<feature type="domain" description="Amidohydrolase-related" evidence="9">
    <location>
        <begin position="70"/>
        <end position="349"/>
    </location>
</feature>
<dbReference type="Gene3D" id="2.30.40.10">
    <property type="entry name" value="Urease, subunit C, domain 1"/>
    <property type="match status" value="1"/>
</dbReference>
<dbReference type="HAMAP" id="MF_01518">
    <property type="entry name" value="Adenine_deamin"/>
    <property type="match status" value="1"/>
</dbReference>
<evidence type="ECO:0000256" key="4">
    <source>
        <dbReference type="ARBA" id="ARBA00022801"/>
    </source>
</evidence>
<dbReference type="Gene3D" id="3.20.20.140">
    <property type="entry name" value="Metal-dependent hydrolases"/>
    <property type="match status" value="1"/>
</dbReference>
<dbReference type="InterPro" id="IPR011059">
    <property type="entry name" value="Metal-dep_hydrolase_composite"/>
</dbReference>
<dbReference type="SUPFAM" id="SSF51338">
    <property type="entry name" value="Composite domain of metallo-dependent hydrolases"/>
    <property type="match status" value="1"/>
</dbReference>
<comment type="catalytic activity">
    <reaction evidence="6 8">
        <text>adenine + H2O + H(+) = hypoxanthine + NH4(+)</text>
        <dbReference type="Rhea" id="RHEA:23688"/>
        <dbReference type="ChEBI" id="CHEBI:15377"/>
        <dbReference type="ChEBI" id="CHEBI:15378"/>
        <dbReference type="ChEBI" id="CHEBI:16708"/>
        <dbReference type="ChEBI" id="CHEBI:17368"/>
        <dbReference type="ChEBI" id="CHEBI:28938"/>
        <dbReference type="EC" id="3.5.4.2"/>
    </reaction>
</comment>
<evidence type="ECO:0000313" key="12">
    <source>
        <dbReference type="Proteomes" id="UP000027822"/>
    </source>
</evidence>
<dbReference type="SUPFAM" id="SSF51556">
    <property type="entry name" value="Metallo-dependent hydrolases"/>
    <property type="match status" value="1"/>
</dbReference>
<evidence type="ECO:0000256" key="3">
    <source>
        <dbReference type="ARBA" id="ARBA00012782"/>
    </source>
</evidence>
<dbReference type="eggNOG" id="COG1001">
    <property type="taxonomic scope" value="Bacteria"/>
</dbReference>
<evidence type="ECO:0000256" key="5">
    <source>
        <dbReference type="ARBA" id="ARBA00023211"/>
    </source>
</evidence>
<reference evidence="11 12" key="1">
    <citation type="submission" date="2014-06" db="EMBL/GenBank/DDBJ databases">
        <title>Draft genome sequence of Bacillus manliponensis JCM 15802 (MCCC 1A00708).</title>
        <authorList>
            <person name="Lai Q."/>
            <person name="Liu Y."/>
            <person name="Shao Z."/>
        </authorList>
    </citation>
    <scope>NUCLEOTIDE SEQUENCE [LARGE SCALE GENOMIC DNA]</scope>
    <source>
        <strain evidence="11 12">JCM 15802</strain>
    </source>
</reference>
<proteinExistence type="inferred from homology"/>
<comment type="similarity">
    <text evidence="2 8">Belongs to the metallo-dependent hydrolases superfamily. Adenine deaminase family.</text>
</comment>
<dbReference type="GO" id="GO:0006146">
    <property type="term" value="P:adenine catabolic process"/>
    <property type="evidence" value="ECO:0007669"/>
    <property type="project" value="InterPro"/>
</dbReference>
<dbReference type="PANTHER" id="PTHR11113">
    <property type="entry name" value="N-ACETYLGLUCOSAMINE-6-PHOSPHATE DEACETYLASE"/>
    <property type="match status" value="1"/>
</dbReference>
<dbReference type="InterPro" id="IPR006679">
    <property type="entry name" value="Adenine_deam"/>
</dbReference>
<dbReference type="NCBIfam" id="TIGR01178">
    <property type="entry name" value="ade"/>
    <property type="match status" value="1"/>
</dbReference>
<dbReference type="EMBL" id="JOTN01000026">
    <property type="protein sequence ID" value="KEK17517.1"/>
    <property type="molecule type" value="Genomic_DNA"/>
</dbReference>
<accession>A0A073JTF6</accession>
<keyword evidence="5 8" id="KW-0464">Manganese</keyword>
<dbReference type="AlphaFoldDB" id="A0A073JTF6"/>
<evidence type="ECO:0000256" key="8">
    <source>
        <dbReference type="HAMAP-Rule" id="MF_01518"/>
    </source>
</evidence>
<dbReference type="GO" id="GO:0000034">
    <property type="term" value="F:adenine deaminase activity"/>
    <property type="evidence" value="ECO:0007669"/>
    <property type="project" value="UniProtKB-UniRule"/>
</dbReference>
<dbReference type="FunFam" id="3.20.20.140:FF:000016">
    <property type="entry name" value="Adenine deaminase"/>
    <property type="match status" value="1"/>
</dbReference>
<dbReference type="Pfam" id="PF01979">
    <property type="entry name" value="Amidohydro_1"/>
    <property type="match status" value="1"/>
</dbReference>
<evidence type="ECO:0000256" key="7">
    <source>
        <dbReference type="ARBA" id="ARBA00069718"/>
    </source>
</evidence>
<organism evidence="11 12">
    <name type="scientific">Bacillus manliponensis</name>
    <dbReference type="NCBI Taxonomy" id="574376"/>
    <lineage>
        <taxon>Bacteria</taxon>
        <taxon>Bacillati</taxon>
        <taxon>Bacillota</taxon>
        <taxon>Bacilli</taxon>
        <taxon>Bacillales</taxon>
        <taxon>Bacillaceae</taxon>
        <taxon>Bacillus</taxon>
        <taxon>Bacillus cereus group</taxon>
    </lineage>
</organism>
<gene>
    <name evidence="8" type="primary">ade</name>
    <name evidence="11" type="ORF">BAMA_12275</name>
</gene>
<dbReference type="Pfam" id="PF13382">
    <property type="entry name" value="Adenine_deam_C"/>
    <property type="match status" value="1"/>
</dbReference>
<evidence type="ECO:0000256" key="6">
    <source>
        <dbReference type="ARBA" id="ARBA00047720"/>
    </source>
</evidence>
<evidence type="ECO:0000256" key="1">
    <source>
        <dbReference type="ARBA" id="ARBA00001936"/>
    </source>
</evidence>
<feature type="domain" description="Adenine deaminase C-terminal" evidence="10">
    <location>
        <begin position="401"/>
        <end position="569"/>
    </location>
</feature>
<protein>
    <recommendedName>
        <fullName evidence="7 8">Adenine deaminase</fullName>
        <shortName evidence="8">Adenase</shortName>
        <shortName evidence="8">Adenine aminase</shortName>
        <ecNumber evidence="3 8">3.5.4.2</ecNumber>
    </recommendedName>
</protein>
<sequence>MNILVNKQTLKQYISVANGTEIADTVIRNAQIVNVFTKEITSGDIAITDGMIVGIGSFRGKVEIDANNQYVCPGLIDAHVHIESSMVTPEQFAKVVLPHGVTTVIADPHEIANVLGASGIQYMLDMSDDIPLDVRIMLPSCVPATSFERAGAVLHAEHLAPFLQHPRVLGLAEVMDFPAVFEAKEEMLNKLTLTSQIDGHGAGLSAQQINVYCAAGITTDHECTTKEEMLDRLRRGMYVMLREGSVAKNVKALLEGVTEQNAHRCLFCTDDKHLDDLIEEGSVDYNVRLAIENGLSPITAISMASLHAAQCYGFQTKGAIAPGYEADLLFIDDLEAFSITKVFQKGKLVAENGKYVGSEKVVKTKDTAVNSVNLAPVTKQDLQIHMTGTQMANIISIIPNQLVTKHLIERVTTKHGYFIPSTEHDQLKIAVIERHKASGQIGVGIVKGFCLKSGAIATTVAHDSHNIIVVGTNDDDILAAIHAIENMQGDMVVIKNGQVLANLSLPVAGLMSEEQAPSIYEKIKQLDNSLQVLQATGEFNSFLTLSFLSLPVIPNIKMTTDGLFDVVSFTHIPVAQHAETIEKVV</sequence>
<dbReference type="PANTHER" id="PTHR11113:SF2">
    <property type="entry name" value="ADENINE DEAMINASE"/>
    <property type="match status" value="1"/>
</dbReference>
<dbReference type="STRING" id="574376.BAMA_12275"/>
<comment type="caution">
    <text evidence="11">The sequence shown here is derived from an EMBL/GenBank/DDBJ whole genome shotgun (WGS) entry which is preliminary data.</text>
</comment>
<name>A0A073JTF6_9BACI</name>
<dbReference type="InterPro" id="IPR026912">
    <property type="entry name" value="Adenine_deam_C"/>
</dbReference>
<keyword evidence="12" id="KW-1185">Reference proteome</keyword>
<dbReference type="Proteomes" id="UP000027822">
    <property type="component" value="Unassembled WGS sequence"/>
</dbReference>
<evidence type="ECO:0000313" key="11">
    <source>
        <dbReference type="EMBL" id="KEK17517.1"/>
    </source>
</evidence>
<dbReference type="CDD" id="cd01295">
    <property type="entry name" value="AdeC"/>
    <property type="match status" value="1"/>
</dbReference>
<dbReference type="InterPro" id="IPR032466">
    <property type="entry name" value="Metal_Hydrolase"/>
</dbReference>